<accession>A0AAN9EQC3</accession>
<dbReference type="PANTHER" id="PTHR31181">
    <property type="entry name" value="EGG CELL-SECRETED PROTEIN 1.4"/>
    <property type="match status" value="1"/>
</dbReference>
<keyword evidence="1 3" id="KW-0732">Signal</keyword>
<dbReference type="GO" id="GO:2000008">
    <property type="term" value="P:regulation of protein localization to cell surface"/>
    <property type="evidence" value="ECO:0007669"/>
    <property type="project" value="TreeGrafter"/>
</dbReference>
<keyword evidence="6" id="KW-1185">Reference proteome</keyword>
<name>A0AAN9EQC3_CROPI</name>
<comment type="caution">
    <text evidence="5">The sequence shown here is derived from an EMBL/GenBank/DDBJ whole genome shotgun (WGS) entry which is preliminary data.</text>
</comment>
<evidence type="ECO:0000256" key="3">
    <source>
        <dbReference type="SAM" id="SignalP"/>
    </source>
</evidence>
<dbReference type="GO" id="GO:0080155">
    <property type="term" value="P:regulation of double fertilization forming a zygote and endosperm"/>
    <property type="evidence" value="ECO:0007669"/>
    <property type="project" value="TreeGrafter"/>
</dbReference>
<dbReference type="PANTHER" id="PTHR31181:SF67">
    <property type="entry name" value="PROLAMIN-LIKE PROTEIN (DUF1278)"/>
    <property type="match status" value="1"/>
</dbReference>
<evidence type="ECO:0000256" key="2">
    <source>
        <dbReference type="SAM" id="MobiDB-lite"/>
    </source>
</evidence>
<feature type="chain" id="PRO_5042980703" description="Prolamin-like domain-containing protein" evidence="3">
    <location>
        <begin position="24"/>
        <end position="143"/>
    </location>
</feature>
<evidence type="ECO:0000256" key="1">
    <source>
        <dbReference type="ARBA" id="ARBA00022729"/>
    </source>
</evidence>
<dbReference type="InterPro" id="IPR008502">
    <property type="entry name" value="Prolamin-like"/>
</dbReference>
<evidence type="ECO:0000313" key="5">
    <source>
        <dbReference type="EMBL" id="KAK7261304.1"/>
    </source>
</evidence>
<dbReference type="Proteomes" id="UP001372338">
    <property type="component" value="Unassembled WGS sequence"/>
</dbReference>
<feature type="compositionally biased region" description="Pro residues" evidence="2">
    <location>
        <begin position="43"/>
        <end position="52"/>
    </location>
</feature>
<organism evidence="5 6">
    <name type="scientific">Crotalaria pallida</name>
    <name type="common">Smooth rattlebox</name>
    <name type="synonym">Crotalaria striata</name>
    <dbReference type="NCBI Taxonomy" id="3830"/>
    <lineage>
        <taxon>Eukaryota</taxon>
        <taxon>Viridiplantae</taxon>
        <taxon>Streptophyta</taxon>
        <taxon>Embryophyta</taxon>
        <taxon>Tracheophyta</taxon>
        <taxon>Spermatophyta</taxon>
        <taxon>Magnoliopsida</taxon>
        <taxon>eudicotyledons</taxon>
        <taxon>Gunneridae</taxon>
        <taxon>Pentapetalae</taxon>
        <taxon>rosids</taxon>
        <taxon>fabids</taxon>
        <taxon>Fabales</taxon>
        <taxon>Fabaceae</taxon>
        <taxon>Papilionoideae</taxon>
        <taxon>50 kb inversion clade</taxon>
        <taxon>genistoids sensu lato</taxon>
        <taxon>core genistoids</taxon>
        <taxon>Crotalarieae</taxon>
        <taxon>Crotalaria</taxon>
    </lineage>
</organism>
<sequence length="143" mass="15997">MANIANIALFIAVVICFASQTEAWLWPWFHPRPWFHPHPPMQPVSPVSPPPSHSGSPPQLSVPKLKKCLTDLHLEHKCMEDIMESFWSSDVTIEPDCCKVSGETKQDCANTVFARLQSPLQNPTLKNVLNDHCNKKSSTPSKA</sequence>
<proteinExistence type="predicted"/>
<dbReference type="AlphaFoldDB" id="A0AAN9EQC3"/>
<evidence type="ECO:0000313" key="6">
    <source>
        <dbReference type="Proteomes" id="UP001372338"/>
    </source>
</evidence>
<dbReference type="GO" id="GO:0005576">
    <property type="term" value="C:extracellular region"/>
    <property type="evidence" value="ECO:0007669"/>
    <property type="project" value="TreeGrafter"/>
</dbReference>
<feature type="domain" description="Prolamin-like" evidence="4">
    <location>
        <begin position="67"/>
        <end position="133"/>
    </location>
</feature>
<reference evidence="5 6" key="1">
    <citation type="submission" date="2024-01" db="EMBL/GenBank/DDBJ databases">
        <title>The genomes of 5 underutilized Papilionoideae crops provide insights into root nodulation and disease resistanc.</title>
        <authorList>
            <person name="Yuan L."/>
        </authorList>
    </citation>
    <scope>NUCLEOTIDE SEQUENCE [LARGE SCALE GENOMIC DNA]</scope>
    <source>
        <strain evidence="5">ZHUSHIDOU_FW_LH</strain>
        <tissue evidence="5">Leaf</tissue>
    </source>
</reference>
<dbReference type="Pfam" id="PF05617">
    <property type="entry name" value="Prolamin_like"/>
    <property type="match status" value="1"/>
</dbReference>
<protein>
    <recommendedName>
        <fullName evidence="4">Prolamin-like domain-containing protein</fullName>
    </recommendedName>
</protein>
<dbReference type="EMBL" id="JAYWIO010000005">
    <property type="protein sequence ID" value="KAK7261304.1"/>
    <property type="molecule type" value="Genomic_DNA"/>
</dbReference>
<dbReference type="GO" id="GO:0031982">
    <property type="term" value="C:vesicle"/>
    <property type="evidence" value="ECO:0007669"/>
    <property type="project" value="TreeGrafter"/>
</dbReference>
<dbReference type="GO" id="GO:0009567">
    <property type="term" value="P:double fertilization forming a zygote and endosperm"/>
    <property type="evidence" value="ECO:0007669"/>
    <property type="project" value="TreeGrafter"/>
</dbReference>
<evidence type="ECO:0000259" key="4">
    <source>
        <dbReference type="Pfam" id="PF05617"/>
    </source>
</evidence>
<feature type="signal peptide" evidence="3">
    <location>
        <begin position="1"/>
        <end position="23"/>
    </location>
</feature>
<feature type="region of interest" description="Disordered" evidence="2">
    <location>
        <begin position="43"/>
        <end position="62"/>
    </location>
</feature>
<gene>
    <name evidence="5" type="ORF">RIF29_27613</name>
</gene>